<name>H2Z9J9_CIOSA</name>
<evidence type="ECO:0000256" key="9">
    <source>
        <dbReference type="RuleBase" id="RU003732"/>
    </source>
</evidence>
<evidence type="ECO:0000256" key="7">
    <source>
        <dbReference type="ARBA" id="ARBA00023180"/>
    </source>
</evidence>
<evidence type="ECO:0000256" key="8">
    <source>
        <dbReference type="PIRSR" id="PIRSR600175-1"/>
    </source>
</evidence>
<feature type="transmembrane region" description="Helical" evidence="10">
    <location>
        <begin position="486"/>
        <end position="508"/>
    </location>
</feature>
<evidence type="ECO:0000256" key="10">
    <source>
        <dbReference type="SAM" id="Phobius"/>
    </source>
</evidence>
<reference evidence="11" key="3">
    <citation type="submission" date="2025-09" db="UniProtKB">
        <authorList>
            <consortium name="Ensembl"/>
        </authorList>
    </citation>
    <scope>IDENTIFICATION</scope>
</reference>
<dbReference type="PANTHER" id="PTHR11616">
    <property type="entry name" value="SODIUM/CHLORIDE DEPENDENT TRANSPORTER"/>
    <property type="match status" value="1"/>
</dbReference>
<dbReference type="GO" id="GO:0005886">
    <property type="term" value="C:plasma membrane"/>
    <property type="evidence" value="ECO:0007669"/>
    <property type="project" value="TreeGrafter"/>
</dbReference>
<keyword evidence="6 10" id="KW-0472">Membrane</keyword>
<dbReference type="GO" id="GO:0046872">
    <property type="term" value="F:metal ion binding"/>
    <property type="evidence" value="ECO:0007669"/>
    <property type="project" value="UniProtKB-KW"/>
</dbReference>
<reference evidence="11" key="2">
    <citation type="submission" date="2025-08" db="UniProtKB">
        <authorList>
            <consortium name="Ensembl"/>
        </authorList>
    </citation>
    <scope>IDENTIFICATION</scope>
</reference>
<proteinExistence type="inferred from homology"/>
<dbReference type="InterPro" id="IPR037272">
    <property type="entry name" value="SNS_sf"/>
</dbReference>
<keyword evidence="5 10" id="KW-1133">Transmembrane helix</keyword>
<dbReference type="PRINTS" id="PR00176">
    <property type="entry name" value="NANEUSMPORT"/>
</dbReference>
<dbReference type="InterPro" id="IPR000175">
    <property type="entry name" value="Na/ntran_symport"/>
</dbReference>
<feature type="binding site" evidence="8">
    <location>
        <position position="326"/>
    </location>
    <ligand>
        <name>Na(+)</name>
        <dbReference type="ChEBI" id="CHEBI:29101"/>
        <label>1</label>
    </ligand>
</feature>
<keyword evidence="8" id="KW-0479">Metal-binding</keyword>
<dbReference type="PROSITE" id="PS00610">
    <property type="entry name" value="NA_NEUROTRAN_SYMP_1"/>
    <property type="match status" value="1"/>
</dbReference>
<dbReference type="Proteomes" id="UP000007875">
    <property type="component" value="Unassembled WGS sequence"/>
</dbReference>
<feature type="transmembrane region" description="Helical" evidence="10">
    <location>
        <begin position="420"/>
        <end position="446"/>
    </location>
</feature>
<feature type="transmembrane region" description="Helical" evidence="10">
    <location>
        <begin position="79"/>
        <end position="107"/>
    </location>
</feature>
<evidence type="ECO:0000256" key="2">
    <source>
        <dbReference type="ARBA" id="ARBA00006459"/>
    </source>
</evidence>
<sequence length="545" mass="61424">WGSHAEFLLSCIGYCVGLGNVWRFPYLAYQSGGGAFLIPYLIMLVFCGIPLFLIELGFGQFSGFGTVTSWRASPMFKGIGFGMMLVSFFVIIYYNVIIAYAFFYLFASFTSVLPWTLCNQWWNKAAQCGVSCDTESIRIRSLCGTEKHCYEKNLALFHQSSGIDDPGPVLWDLCLCLLLSWIVVFVCLMKGVKSTRFQLSIIWSLAYTWKWISTLYRNTTSPYPSTGCLLYRHVPLPHLVYSAHPRCDFGRRRGRNKVLCHSTMGAAEGFQGKSLDFLLLLMVWSKAATQIFYSLGISFGGLLTFASYNKFSQNIYRDTLIVALGNCGTSIFAGFVIFSVIGHMAFKLQLPIDKVADQGPGLAFVAYPEAVSLLPAPQLWSILFFFMLITLGLDSQFAMTETVITGLTDEFPKYLMHNKFKFTAFICSICFLLGLLLVTEGGFFWFNLYDWYSAYYGLYFLTIFLCLAITYGYGKITIPWRLPPTAVCCSIISIIPFFITLFSIINYSPITLNKQAYPKWADNLGICMSITVAAVVPLYMVYRAI</sequence>
<feature type="transmembrane region" description="Helical" evidence="10">
    <location>
        <begin position="452"/>
        <end position="474"/>
    </location>
</feature>
<accession>H2Z9J9</accession>
<feature type="transmembrane region" description="Helical" evidence="10">
    <location>
        <begin position="287"/>
        <end position="308"/>
    </location>
</feature>
<dbReference type="PROSITE" id="PS00754">
    <property type="entry name" value="NA_NEUROTRAN_SYMP_2"/>
    <property type="match status" value="1"/>
</dbReference>
<evidence type="ECO:0000256" key="6">
    <source>
        <dbReference type="ARBA" id="ARBA00023136"/>
    </source>
</evidence>
<evidence type="ECO:0000256" key="1">
    <source>
        <dbReference type="ARBA" id="ARBA00004141"/>
    </source>
</evidence>
<feature type="transmembrane region" description="Helical" evidence="10">
    <location>
        <begin position="379"/>
        <end position="399"/>
    </location>
</feature>
<dbReference type="GO" id="GO:0005283">
    <property type="term" value="F:amino acid:sodium symporter activity"/>
    <property type="evidence" value="ECO:0007669"/>
    <property type="project" value="TreeGrafter"/>
</dbReference>
<keyword evidence="7" id="KW-0325">Glycoprotein</keyword>
<keyword evidence="3 9" id="KW-0813">Transport</keyword>
<evidence type="ECO:0000256" key="4">
    <source>
        <dbReference type="ARBA" id="ARBA00022692"/>
    </source>
</evidence>
<dbReference type="Ensembl" id="ENSCSAVT00000014429.1">
    <property type="protein sequence ID" value="ENSCSAVP00000014264.1"/>
    <property type="gene ID" value="ENSCSAVG00000008358.1"/>
</dbReference>
<feature type="transmembrane region" description="Helical" evidence="10">
    <location>
        <begin position="195"/>
        <end position="212"/>
    </location>
</feature>
<comment type="similarity">
    <text evidence="2 9">Belongs to the sodium:neurotransmitter symporter (SNF) (TC 2.A.22) family.</text>
</comment>
<dbReference type="Pfam" id="PF00209">
    <property type="entry name" value="SNF"/>
    <property type="match status" value="2"/>
</dbReference>
<keyword evidence="12" id="KW-1185">Reference proteome</keyword>
<keyword evidence="9" id="KW-0769">Symport</keyword>
<feature type="transmembrane region" description="Helical" evidence="10">
    <location>
        <begin position="320"/>
        <end position="341"/>
    </location>
</feature>
<feature type="binding site" evidence="8">
    <location>
        <position position="394"/>
    </location>
    <ligand>
        <name>Na(+)</name>
        <dbReference type="ChEBI" id="CHEBI:29101"/>
        <label>1</label>
    </ligand>
</feature>
<evidence type="ECO:0000256" key="3">
    <source>
        <dbReference type="ARBA" id="ARBA00022448"/>
    </source>
</evidence>
<keyword evidence="8" id="KW-0915">Sodium</keyword>
<dbReference type="PANTHER" id="PTHR11616:SF321">
    <property type="entry name" value="SODIUM-DEPENDENT NUTRIENT AMINO ACID TRANSPORTER 1-RELATED"/>
    <property type="match status" value="1"/>
</dbReference>
<feature type="binding site" evidence="8">
    <location>
        <position position="16"/>
    </location>
    <ligand>
        <name>Na(+)</name>
        <dbReference type="ChEBI" id="CHEBI:29101"/>
        <label>1</label>
    </ligand>
</feature>
<feature type="binding site" evidence="8">
    <location>
        <position position="391"/>
    </location>
    <ligand>
        <name>Na(+)</name>
        <dbReference type="ChEBI" id="CHEBI:29101"/>
        <label>1</label>
    </ligand>
</feature>
<dbReference type="AlphaFoldDB" id="H2Z9J9"/>
<feature type="transmembrane region" description="Helical" evidence="10">
    <location>
        <begin position="169"/>
        <end position="188"/>
    </location>
</feature>
<organism evidence="11 12">
    <name type="scientific">Ciona savignyi</name>
    <name type="common">Pacific transparent sea squirt</name>
    <dbReference type="NCBI Taxonomy" id="51511"/>
    <lineage>
        <taxon>Eukaryota</taxon>
        <taxon>Metazoa</taxon>
        <taxon>Chordata</taxon>
        <taxon>Tunicata</taxon>
        <taxon>Ascidiacea</taxon>
        <taxon>Phlebobranchia</taxon>
        <taxon>Cionidae</taxon>
        <taxon>Ciona</taxon>
    </lineage>
</organism>
<keyword evidence="4 9" id="KW-0812">Transmembrane</keyword>
<feature type="transmembrane region" description="Helical" evidence="10">
    <location>
        <begin position="520"/>
        <end position="542"/>
    </location>
</feature>
<feature type="binding site" evidence="8">
    <location>
        <position position="395"/>
    </location>
    <ligand>
        <name>Na(+)</name>
        <dbReference type="ChEBI" id="CHEBI:29101"/>
        <label>1</label>
    </ligand>
</feature>
<dbReference type="SUPFAM" id="SSF161070">
    <property type="entry name" value="SNF-like"/>
    <property type="match status" value="1"/>
</dbReference>
<feature type="transmembrane region" description="Helical" evidence="10">
    <location>
        <begin position="7"/>
        <end position="25"/>
    </location>
</feature>
<evidence type="ECO:0000256" key="5">
    <source>
        <dbReference type="ARBA" id="ARBA00022989"/>
    </source>
</evidence>
<feature type="binding site" evidence="8">
    <location>
        <position position="13"/>
    </location>
    <ligand>
        <name>Na(+)</name>
        <dbReference type="ChEBI" id="CHEBI:29101"/>
        <label>1</label>
    </ligand>
</feature>
<comment type="subcellular location">
    <subcellularLocation>
        <location evidence="1">Membrane</location>
        <topology evidence="1">Multi-pass membrane protein</topology>
    </subcellularLocation>
</comment>
<reference evidence="12" key="1">
    <citation type="submission" date="2003-08" db="EMBL/GenBank/DDBJ databases">
        <authorList>
            <person name="Birren B."/>
            <person name="Nusbaum C."/>
            <person name="Abebe A."/>
            <person name="Abouelleil A."/>
            <person name="Adekoya E."/>
            <person name="Ait-zahra M."/>
            <person name="Allen N."/>
            <person name="Allen T."/>
            <person name="An P."/>
            <person name="Anderson M."/>
            <person name="Anderson S."/>
            <person name="Arachchi H."/>
            <person name="Armbruster J."/>
            <person name="Bachantsang P."/>
            <person name="Baldwin J."/>
            <person name="Barry A."/>
            <person name="Bayul T."/>
            <person name="Blitshsteyn B."/>
            <person name="Bloom T."/>
            <person name="Blye J."/>
            <person name="Boguslavskiy L."/>
            <person name="Borowsky M."/>
            <person name="Boukhgalter B."/>
            <person name="Brunache A."/>
            <person name="Butler J."/>
            <person name="Calixte N."/>
            <person name="Calvo S."/>
            <person name="Camarata J."/>
            <person name="Campo K."/>
            <person name="Chang J."/>
            <person name="Cheshatsang Y."/>
            <person name="Citroen M."/>
            <person name="Collymore A."/>
            <person name="Considine T."/>
            <person name="Cook A."/>
            <person name="Cooke P."/>
            <person name="Corum B."/>
            <person name="Cuomo C."/>
            <person name="David R."/>
            <person name="Dawoe T."/>
            <person name="Degray S."/>
            <person name="Dodge S."/>
            <person name="Dooley K."/>
            <person name="Dorje P."/>
            <person name="Dorjee K."/>
            <person name="Dorris L."/>
            <person name="Duffey N."/>
            <person name="Dupes A."/>
            <person name="Elkins T."/>
            <person name="Engels R."/>
            <person name="Erickson J."/>
            <person name="Farina A."/>
            <person name="Faro S."/>
            <person name="Ferreira P."/>
            <person name="Fischer H."/>
            <person name="Fitzgerald M."/>
            <person name="Foley K."/>
            <person name="Gage D."/>
            <person name="Galagan J."/>
            <person name="Gearin G."/>
            <person name="Gnerre S."/>
            <person name="Gnirke A."/>
            <person name="Goyette A."/>
            <person name="Graham J."/>
            <person name="Grandbois E."/>
            <person name="Gyaltsen K."/>
            <person name="Hafez N."/>
            <person name="Hagopian D."/>
            <person name="Hagos B."/>
            <person name="Hall J."/>
            <person name="Hatcher B."/>
            <person name="Heller A."/>
            <person name="Higgins H."/>
            <person name="Honan T."/>
            <person name="Horn A."/>
            <person name="Houde N."/>
            <person name="Hughes L."/>
            <person name="Hulme W."/>
            <person name="Husby E."/>
            <person name="Iliev I."/>
            <person name="Jaffe D."/>
            <person name="Jones C."/>
            <person name="Kamal M."/>
            <person name="Kamat A."/>
            <person name="Kamvysselis M."/>
            <person name="Karlsson E."/>
            <person name="Kells C."/>
            <person name="Kieu A."/>
            <person name="Kisner P."/>
            <person name="Kodira C."/>
            <person name="Kulbokas E."/>
            <person name="Labutti K."/>
            <person name="Lama D."/>
            <person name="Landers T."/>
            <person name="Leger J."/>
            <person name="Levine S."/>
            <person name="Lewis D."/>
            <person name="Lewis T."/>
            <person name="Lindblad-toh K."/>
            <person name="Liu X."/>
            <person name="Lokyitsang T."/>
            <person name="Lokyitsang Y."/>
            <person name="Lucien O."/>
            <person name="Lui A."/>
            <person name="Ma L.J."/>
            <person name="Mabbitt R."/>
            <person name="Macdonald J."/>
            <person name="Maclean C."/>
            <person name="Major J."/>
            <person name="Manning J."/>
            <person name="Marabella R."/>
            <person name="Maru K."/>
            <person name="Matthews C."/>
            <person name="Mauceli E."/>
            <person name="Mccarthy M."/>
            <person name="Mcdonough S."/>
            <person name="Mcghee T."/>
            <person name="Meldrim J."/>
            <person name="Meneus L."/>
            <person name="Mesirov J."/>
            <person name="Mihalev A."/>
            <person name="Mihova T."/>
            <person name="Mikkelsen T."/>
            <person name="Mlenga V."/>
            <person name="Moru K."/>
            <person name="Mozes J."/>
            <person name="Mulrain L."/>
            <person name="Munson G."/>
            <person name="Naylor J."/>
            <person name="Newes C."/>
            <person name="Nguyen C."/>
            <person name="Nguyen N."/>
            <person name="Nguyen T."/>
            <person name="Nicol R."/>
            <person name="Nielsen C."/>
            <person name="Nizzari M."/>
            <person name="Norbu C."/>
            <person name="Norbu N."/>
            <person name="O'donnell P."/>
            <person name="Okoawo O."/>
            <person name="O'leary S."/>
            <person name="Omotosho B."/>
            <person name="O'neill K."/>
            <person name="Osman S."/>
            <person name="Parker S."/>
            <person name="Perrin D."/>
            <person name="Phunkhang P."/>
            <person name="Piqani B."/>
            <person name="Purcell S."/>
            <person name="Rachupka T."/>
            <person name="Ramasamy U."/>
            <person name="Rameau R."/>
            <person name="Ray V."/>
            <person name="Raymond C."/>
            <person name="Retta R."/>
            <person name="Richardson S."/>
            <person name="Rise C."/>
            <person name="Rodriguez J."/>
            <person name="Rogers J."/>
            <person name="Rogov P."/>
            <person name="Rutman M."/>
            <person name="Schupbach R."/>
            <person name="Seaman C."/>
            <person name="Settipalli S."/>
            <person name="Sharpe T."/>
            <person name="Sheridan J."/>
            <person name="Sherpa N."/>
            <person name="Shi J."/>
            <person name="Smirnov S."/>
            <person name="Smith C."/>
            <person name="Sougnez C."/>
            <person name="Spencer B."/>
            <person name="Stalker J."/>
            <person name="Stange-thomann N."/>
            <person name="Stavropoulos S."/>
            <person name="Stetson K."/>
            <person name="Stone C."/>
            <person name="Stone S."/>
            <person name="Stubbs M."/>
            <person name="Talamas J."/>
            <person name="Tchuinga P."/>
            <person name="Tenzing P."/>
            <person name="Tesfaye S."/>
            <person name="Theodore J."/>
            <person name="Thoulutsang Y."/>
            <person name="Topham K."/>
            <person name="Towey S."/>
            <person name="Tsamla T."/>
            <person name="Tsomo N."/>
            <person name="Vallee D."/>
            <person name="Vassiliev H."/>
            <person name="Venkataraman V."/>
            <person name="Vinson J."/>
            <person name="Vo A."/>
            <person name="Wade C."/>
            <person name="Wang S."/>
            <person name="Wangchuk T."/>
            <person name="Wangdi T."/>
            <person name="Whittaker C."/>
            <person name="Wilkinson J."/>
            <person name="Wu Y."/>
            <person name="Wyman D."/>
            <person name="Yadav S."/>
            <person name="Yang S."/>
            <person name="Yang X."/>
            <person name="Yeager S."/>
            <person name="Yee E."/>
            <person name="Young G."/>
            <person name="Zainoun J."/>
            <person name="Zembeck L."/>
            <person name="Zimmer A."/>
            <person name="Zody M."/>
            <person name="Lander E."/>
        </authorList>
    </citation>
    <scope>NUCLEOTIDE SEQUENCE [LARGE SCALE GENOMIC DNA]</scope>
</reference>
<evidence type="ECO:0000313" key="11">
    <source>
        <dbReference type="Ensembl" id="ENSCSAVP00000014264.1"/>
    </source>
</evidence>
<feature type="binding site" evidence="8">
    <location>
        <position position="294"/>
    </location>
    <ligand>
        <name>Na(+)</name>
        <dbReference type="ChEBI" id="CHEBI:29101"/>
        <label>1</label>
    </ligand>
</feature>
<protein>
    <recommendedName>
        <fullName evidence="9">Transporter</fullName>
    </recommendedName>
</protein>
<dbReference type="GO" id="GO:0089718">
    <property type="term" value="P:amino acid import across plasma membrane"/>
    <property type="evidence" value="ECO:0007669"/>
    <property type="project" value="TreeGrafter"/>
</dbReference>
<feature type="transmembrane region" description="Helical" evidence="10">
    <location>
        <begin position="37"/>
        <end position="58"/>
    </location>
</feature>
<dbReference type="PROSITE" id="PS50267">
    <property type="entry name" value="NA_NEUROTRAN_SYMP_3"/>
    <property type="match status" value="1"/>
</dbReference>
<feature type="binding site" evidence="8">
    <location>
        <position position="20"/>
    </location>
    <ligand>
        <name>Na(+)</name>
        <dbReference type="ChEBI" id="CHEBI:29101"/>
        <label>1</label>
    </ligand>
</feature>
<dbReference type="GeneTree" id="ENSGT00940000157263"/>
<evidence type="ECO:0000313" key="12">
    <source>
        <dbReference type="Proteomes" id="UP000007875"/>
    </source>
</evidence>